<dbReference type="AlphaFoldDB" id="A0A316FHT5"/>
<evidence type="ECO:0000259" key="1">
    <source>
        <dbReference type="Pfam" id="PF13649"/>
    </source>
</evidence>
<evidence type="ECO:0000313" key="2">
    <source>
        <dbReference type="EMBL" id="PWK48478.1"/>
    </source>
</evidence>
<dbReference type="GO" id="GO:0008168">
    <property type="term" value="F:methyltransferase activity"/>
    <property type="evidence" value="ECO:0007669"/>
    <property type="project" value="UniProtKB-KW"/>
</dbReference>
<dbReference type="GO" id="GO:0032259">
    <property type="term" value="P:methylation"/>
    <property type="evidence" value="ECO:0007669"/>
    <property type="project" value="UniProtKB-KW"/>
</dbReference>
<dbReference type="InterPro" id="IPR041698">
    <property type="entry name" value="Methyltransf_25"/>
</dbReference>
<dbReference type="Gene3D" id="3.40.50.150">
    <property type="entry name" value="Vaccinia Virus protein VP39"/>
    <property type="match status" value="1"/>
</dbReference>
<dbReference type="Pfam" id="PF13649">
    <property type="entry name" value="Methyltransf_25"/>
    <property type="match status" value="1"/>
</dbReference>
<accession>A0A316FHT5</accession>
<dbReference type="RefSeq" id="WP_109764154.1">
    <property type="nucleotide sequence ID" value="NZ_QGGU01000009.1"/>
</dbReference>
<gene>
    <name evidence="2" type="ORF">C8D97_10927</name>
</gene>
<proteinExistence type="predicted"/>
<feature type="domain" description="Methyltransferase" evidence="1">
    <location>
        <begin position="50"/>
        <end position="135"/>
    </location>
</feature>
<organism evidence="2 3">
    <name type="scientific">Pleionea mediterranea</name>
    <dbReference type="NCBI Taxonomy" id="523701"/>
    <lineage>
        <taxon>Bacteria</taxon>
        <taxon>Pseudomonadati</taxon>
        <taxon>Pseudomonadota</taxon>
        <taxon>Gammaproteobacteria</taxon>
        <taxon>Oceanospirillales</taxon>
        <taxon>Pleioneaceae</taxon>
        <taxon>Pleionea</taxon>
    </lineage>
</organism>
<evidence type="ECO:0000313" key="3">
    <source>
        <dbReference type="Proteomes" id="UP000245790"/>
    </source>
</evidence>
<dbReference type="Proteomes" id="UP000245790">
    <property type="component" value="Unassembled WGS sequence"/>
</dbReference>
<protein>
    <submittedName>
        <fullName evidence="2">Methyltransferase family protein</fullName>
    </submittedName>
</protein>
<reference evidence="2 3" key="1">
    <citation type="submission" date="2018-05" db="EMBL/GenBank/DDBJ databases">
        <title>Genomic Encyclopedia of Type Strains, Phase IV (KMG-IV): sequencing the most valuable type-strain genomes for metagenomic binning, comparative biology and taxonomic classification.</title>
        <authorList>
            <person name="Goeker M."/>
        </authorList>
    </citation>
    <scope>NUCLEOTIDE SEQUENCE [LARGE SCALE GENOMIC DNA]</scope>
    <source>
        <strain evidence="2 3">DSM 25350</strain>
    </source>
</reference>
<dbReference type="InterPro" id="IPR029063">
    <property type="entry name" value="SAM-dependent_MTases_sf"/>
</dbReference>
<dbReference type="CDD" id="cd02440">
    <property type="entry name" value="AdoMet_MTases"/>
    <property type="match status" value="1"/>
</dbReference>
<name>A0A316FHT5_9GAMM</name>
<comment type="caution">
    <text evidence="2">The sequence shown here is derived from an EMBL/GenBank/DDBJ whole genome shotgun (WGS) entry which is preliminary data.</text>
</comment>
<dbReference type="SUPFAM" id="SSF53335">
    <property type="entry name" value="S-adenosyl-L-methionine-dependent methyltransferases"/>
    <property type="match status" value="1"/>
</dbReference>
<dbReference type="EMBL" id="QGGU01000009">
    <property type="protein sequence ID" value="PWK48478.1"/>
    <property type="molecule type" value="Genomic_DNA"/>
</dbReference>
<keyword evidence="2" id="KW-0489">Methyltransferase</keyword>
<keyword evidence="2" id="KW-0808">Transferase</keyword>
<sequence>MVSQNIEHWSGYWSQGNITSLPVGFRDNYDREIKHFWFEQFKQLPESAVILDVCTGNGAIALLAAEFSDIHQKNFSIIAVDAASIDIAAIKARYPQLEPYLNQIQFKPSTRIEELSFDDDSFDLICSQYGIEYCNLGVVGVKLSKLLKSKGTVAIVSHTSDARILEVTTNDYKLLEPISFFSRIRKLVRNDASQKELQPLMKQTFDELDRSLLTKASPMLKLLLESCKFVISAEPTVFMQNKHRLFDFFQALQNGKARMLDLVNVHKMMKDNPVWYKKIENNGVELIEKGNLIYNNSHTAGNYFIYRKV</sequence>
<keyword evidence="3" id="KW-1185">Reference proteome</keyword>
<dbReference type="OrthoDB" id="5974463at2"/>